<protein>
    <submittedName>
        <fullName evidence="3">Uncharacterized protein</fullName>
    </submittedName>
</protein>
<accession>A0A8S2Y460</accession>
<sequence length="56" mass="6606">YHPVHNNKENERPSIAITQEFEDSTVSDSLFKDKKRTRALNTHRKNKNQKQDGKII</sequence>
<dbReference type="EMBL" id="CAJNOK010072591">
    <property type="protein sequence ID" value="CAF1666618.1"/>
    <property type="molecule type" value="Genomic_DNA"/>
</dbReference>
<evidence type="ECO:0000256" key="1">
    <source>
        <dbReference type="SAM" id="MobiDB-lite"/>
    </source>
</evidence>
<name>A0A8S2Y460_9BILA</name>
<reference evidence="3" key="1">
    <citation type="submission" date="2021-02" db="EMBL/GenBank/DDBJ databases">
        <authorList>
            <person name="Nowell W R."/>
        </authorList>
    </citation>
    <scope>NUCLEOTIDE SEQUENCE</scope>
</reference>
<feature type="non-terminal residue" evidence="3">
    <location>
        <position position="1"/>
    </location>
</feature>
<organism evidence="3 4">
    <name type="scientific">Didymodactylos carnosus</name>
    <dbReference type="NCBI Taxonomy" id="1234261"/>
    <lineage>
        <taxon>Eukaryota</taxon>
        <taxon>Metazoa</taxon>
        <taxon>Spiralia</taxon>
        <taxon>Gnathifera</taxon>
        <taxon>Rotifera</taxon>
        <taxon>Eurotatoria</taxon>
        <taxon>Bdelloidea</taxon>
        <taxon>Philodinida</taxon>
        <taxon>Philodinidae</taxon>
        <taxon>Didymodactylos</taxon>
    </lineage>
</organism>
<proteinExistence type="predicted"/>
<dbReference type="Proteomes" id="UP000682733">
    <property type="component" value="Unassembled WGS sequence"/>
</dbReference>
<comment type="caution">
    <text evidence="3">The sequence shown here is derived from an EMBL/GenBank/DDBJ whole genome shotgun (WGS) entry which is preliminary data.</text>
</comment>
<evidence type="ECO:0000313" key="4">
    <source>
        <dbReference type="Proteomes" id="UP000682733"/>
    </source>
</evidence>
<dbReference type="AlphaFoldDB" id="A0A8S2Y460"/>
<evidence type="ECO:0000313" key="3">
    <source>
        <dbReference type="EMBL" id="CAF4533027.1"/>
    </source>
</evidence>
<feature type="compositionally biased region" description="Basic and acidic residues" evidence="1">
    <location>
        <begin position="1"/>
        <end position="12"/>
    </location>
</feature>
<feature type="compositionally biased region" description="Basic residues" evidence="1">
    <location>
        <begin position="33"/>
        <end position="48"/>
    </location>
</feature>
<gene>
    <name evidence="2" type="ORF">OVA965_LOCUS45536</name>
    <name evidence="3" type="ORF">TMI583_LOCUS49115</name>
</gene>
<dbReference type="Proteomes" id="UP000677228">
    <property type="component" value="Unassembled WGS sequence"/>
</dbReference>
<dbReference type="EMBL" id="CAJOBA010104800">
    <property type="protein sequence ID" value="CAF4533027.1"/>
    <property type="molecule type" value="Genomic_DNA"/>
</dbReference>
<evidence type="ECO:0000313" key="2">
    <source>
        <dbReference type="EMBL" id="CAF1666618.1"/>
    </source>
</evidence>
<feature type="region of interest" description="Disordered" evidence="1">
    <location>
        <begin position="1"/>
        <end position="56"/>
    </location>
</feature>